<organism evidence="1">
    <name type="scientific">bioreactor metagenome</name>
    <dbReference type="NCBI Taxonomy" id="1076179"/>
    <lineage>
        <taxon>unclassified sequences</taxon>
        <taxon>metagenomes</taxon>
        <taxon>ecological metagenomes</taxon>
    </lineage>
</organism>
<dbReference type="AlphaFoldDB" id="A0A645D1C0"/>
<proteinExistence type="predicted"/>
<accession>A0A645D1C0</accession>
<protein>
    <submittedName>
        <fullName evidence="1">Uncharacterized protein</fullName>
    </submittedName>
</protein>
<name>A0A645D1C0_9ZZZZ</name>
<evidence type="ECO:0000313" key="1">
    <source>
        <dbReference type="EMBL" id="MPM82925.1"/>
    </source>
</evidence>
<sequence length="62" mass="6450">MGEGEGVFRRRVRAGGAGDGGMDALRSFCVRLVFVRDMAVGIQFQVKLRALRAAGVPAGGGV</sequence>
<reference evidence="1" key="1">
    <citation type="submission" date="2019-08" db="EMBL/GenBank/DDBJ databases">
        <authorList>
            <person name="Kucharzyk K."/>
            <person name="Murdoch R.W."/>
            <person name="Higgins S."/>
            <person name="Loffler F."/>
        </authorList>
    </citation>
    <scope>NUCLEOTIDE SEQUENCE</scope>
</reference>
<gene>
    <name evidence="1" type="ORF">SDC9_129987</name>
</gene>
<dbReference type="EMBL" id="VSSQ01031859">
    <property type="protein sequence ID" value="MPM82925.1"/>
    <property type="molecule type" value="Genomic_DNA"/>
</dbReference>
<comment type="caution">
    <text evidence="1">The sequence shown here is derived from an EMBL/GenBank/DDBJ whole genome shotgun (WGS) entry which is preliminary data.</text>
</comment>